<dbReference type="InterPro" id="IPR038726">
    <property type="entry name" value="PDDEXK_AddAB-type"/>
</dbReference>
<feature type="domain" description="PD-(D/E)XK endonuclease-like" evidence="1">
    <location>
        <begin position="68"/>
        <end position="218"/>
    </location>
</feature>
<evidence type="ECO:0000313" key="2">
    <source>
        <dbReference type="EMBL" id="CAB4140635.1"/>
    </source>
</evidence>
<organism evidence="2">
    <name type="scientific">uncultured Caudovirales phage</name>
    <dbReference type="NCBI Taxonomy" id="2100421"/>
    <lineage>
        <taxon>Viruses</taxon>
        <taxon>Duplodnaviria</taxon>
        <taxon>Heunggongvirae</taxon>
        <taxon>Uroviricota</taxon>
        <taxon>Caudoviricetes</taxon>
        <taxon>Peduoviridae</taxon>
        <taxon>Maltschvirus</taxon>
        <taxon>Maltschvirus maltsch</taxon>
    </lineage>
</organism>
<sequence length="248" mass="28823">MNNYIIDLPNKQMTFLDSRFYATDSGGYVPSVTTILDAYPKGAAYYEWLKKNGEDSDTIRDEAGRRGSVVHNLTERYDLGEEINLMDENGYISYKLNEWAMFERYVEFRSRYPLEIIEIEKNIISERLGFAGTLDRIINLNGERILVDIKTSNAIYASYWLQLAAYKELLLQECGEEVDEVAILWLNAKTRTEGKKGQVQGIGWQMVSRNGEETEKDWKLFKATQQLWLAENETARPKRTTYQITHKL</sequence>
<proteinExistence type="predicted"/>
<dbReference type="EMBL" id="LR796374">
    <property type="protein sequence ID" value="CAB4140635.1"/>
    <property type="molecule type" value="Genomic_DNA"/>
</dbReference>
<evidence type="ECO:0000259" key="1">
    <source>
        <dbReference type="Pfam" id="PF12705"/>
    </source>
</evidence>
<dbReference type="InterPro" id="IPR011604">
    <property type="entry name" value="PDDEXK-like_dom_sf"/>
</dbReference>
<protein>
    <submittedName>
        <fullName evidence="2">PD-(D/E)XK nuclease superfamily</fullName>
    </submittedName>
</protein>
<gene>
    <name evidence="2" type="ORF">UFOVP402_51</name>
</gene>
<dbReference type="Pfam" id="PF12705">
    <property type="entry name" value="PDDEXK_1"/>
    <property type="match status" value="1"/>
</dbReference>
<dbReference type="Gene3D" id="3.90.320.10">
    <property type="match status" value="1"/>
</dbReference>
<accession>A0A6J5M131</accession>
<reference evidence="2" key="1">
    <citation type="submission" date="2020-04" db="EMBL/GenBank/DDBJ databases">
        <authorList>
            <person name="Chiriac C."/>
            <person name="Salcher M."/>
            <person name="Ghai R."/>
            <person name="Kavagutti S V."/>
        </authorList>
    </citation>
    <scope>NUCLEOTIDE SEQUENCE</scope>
</reference>
<name>A0A6J5M131_9CAUD</name>